<keyword evidence="3" id="KW-1185">Reference proteome</keyword>
<sequence length="256" mass="29318">MFSGHTGHHPVRVSDAGTLRTLRFGTEERQSCIDLRNPHILQLAYTRWMSTALLLPPRLDKFLVLGLGGGALPHFLLHHHPQSSIDVVEKERLVIEVAYGYFRLPLHPGVRMIPQDALSFLRTPSSCGYDVAFLDIFGPGTMAPALFDPELYRRLLERLHPEGVLAINLWSGDKPLYQQAMEAAYRASDGRLVQMQVKRRSNVIVLLFPEEIPHRAIKKARKHSVEHQQRYDLDFPQYLKRLCRANRFSLLASLLR</sequence>
<keyword evidence="1" id="KW-0620">Polyamine biosynthesis</keyword>
<dbReference type="GO" id="GO:0006596">
    <property type="term" value="P:polyamine biosynthetic process"/>
    <property type="evidence" value="ECO:0007669"/>
    <property type="project" value="UniProtKB-KW"/>
</dbReference>
<dbReference type="AlphaFoldDB" id="A0A7U3YIU3"/>
<dbReference type="KEGG" id="dpr:Despr_0023"/>
<dbReference type="Proteomes" id="UP000006365">
    <property type="component" value="Chromosome"/>
</dbReference>
<evidence type="ECO:0000313" key="2">
    <source>
        <dbReference type="EMBL" id="ADW16217.1"/>
    </source>
</evidence>
<dbReference type="InterPro" id="IPR029063">
    <property type="entry name" value="SAM-dependent_MTases_sf"/>
</dbReference>
<name>A0A7U3YIU3_DESPD</name>
<organism evidence="2 3">
    <name type="scientific">Desulfobulbus propionicus (strain ATCC 33891 / DSM 2032 / VKM B-1956 / 1pr3)</name>
    <dbReference type="NCBI Taxonomy" id="577650"/>
    <lineage>
        <taxon>Bacteria</taxon>
        <taxon>Pseudomonadati</taxon>
        <taxon>Thermodesulfobacteriota</taxon>
        <taxon>Desulfobulbia</taxon>
        <taxon>Desulfobulbales</taxon>
        <taxon>Desulfobulbaceae</taxon>
        <taxon>Desulfobulbus</taxon>
    </lineage>
</organism>
<accession>A0A7U3YIU3</accession>
<evidence type="ECO:0000256" key="1">
    <source>
        <dbReference type="ARBA" id="ARBA00023115"/>
    </source>
</evidence>
<dbReference type="SUPFAM" id="SSF53335">
    <property type="entry name" value="S-adenosyl-L-methionine-dependent methyltransferases"/>
    <property type="match status" value="1"/>
</dbReference>
<dbReference type="Gene3D" id="3.40.50.150">
    <property type="entry name" value="Vaccinia Virus protein VP39"/>
    <property type="match status" value="1"/>
</dbReference>
<reference evidence="2 3" key="1">
    <citation type="journal article" date="2011" name="Stand. Genomic Sci.">
        <title>Complete genome sequence of Desulfobulbus propionicus type strain (1pr3).</title>
        <authorList>
            <person name="Pagani I."/>
            <person name="Lapidus A."/>
            <person name="Nolan M."/>
            <person name="Lucas S."/>
            <person name="Hammon N."/>
            <person name="Deshpande S."/>
            <person name="Cheng J.F."/>
            <person name="Chertkov O."/>
            <person name="Davenport K."/>
            <person name="Tapia R."/>
            <person name="Han C."/>
            <person name="Goodwin L."/>
            <person name="Pitluck S."/>
            <person name="Liolios K."/>
            <person name="Mavromatis K."/>
            <person name="Ivanova N."/>
            <person name="Mikhailova N."/>
            <person name="Pati A."/>
            <person name="Chen A."/>
            <person name="Palaniappan K."/>
            <person name="Land M."/>
            <person name="Hauser L."/>
            <person name="Chang Y.J."/>
            <person name="Jeffries C.D."/>
            <person name="Detter J.C."/>
            <person name="Brambilla E."/>
            <person name="Kannan K.P."/>
            <person name="Djao O.D."/>
            <person name="Rohde M."/>
            <person name="Pukall R."/>
            <person name="Spring S."/>
            <person name="Goker M."/>
            <person name="Sikorski J."/>
            <person name="Woyke T."/>
            <person name="Bristow J."/>
            <person name="Eisen J.A."/>
            <person name="Markowitz V."/>
            <person name="Hugenholtz P."/>
            <person name="Kyrpides N.C."/>
            <person name="Klenk H.P."/>
        </authorList>
    </citation>
    <scope>NUCLEOTIDE SEQUENCE [LARGE SCALE GENOMIC DNA]</scope>
    <source>
        <strain evidence="3">ATCC 33891 / DSM 2032 / 1pr3</strain>
    </source>
</reference>
<dbReference type="EMBL" id="CP002364">
    <property type="protein sequence ID" value="ADW16217.1"/>
    <property type="molecule type" value="Genomic_DNA"/>
</dbReference>
<dbReference type="PANTHER" id="PTHR43317">
    <property type="entry name" value="THERMOSPERMINE SYNTHASE ACAULIS5"/>
    <property type="match status" value="1"/>
</dbReference>
<proteinExistence type="predicted"/>
<evidence type="ECO:0000313" key="3">
    <source>
        <dbReference type="Proteomes" id="UP000006365"/>
    </source>
</evidence>
<protein>
    <recommendedName>
        <fullName evidence="4">PABS domain-containing protein</fullName>
    </recommendedName>
</protein>
<dbReference type="PANTHER" id="PTHR43317:SF1">
    <property type="entry name" value="THERMOSPERMINE SYNTHASE ACAULIS5"/>
    <property type="match status" value="1"/>
</dbReference>
<gene>
    <name evidence="2" type="ordered locus">Despr_0023</name>
</gene>
<evidence type="ECO:0008006" key="4">
    <source>
        <dbReference type="Google" id="ProtNLM"/>
    </source>
</evidence>
<dbReference type="Pfam" id="PF01564">
    <property type="entry name" value="Spermine_synth"/>
    <property type="match status" value="1"/>
</dbReference>